<dbReference type="AlphaFoldDB" id="A0ABD3HJM0"/>
<dbReference type="SUPFAM" id="SSF56219">
    <property type="entry name" value="DNase I-like"/>
    <property type="match status" value="1"/>
</dbReference>
<gene>
    <name evidence="1" type="ORF">R1sor_016614</name>
</gene>
<accession>A0ABD3HJM0</accession>
<protein>
    <recommendedName>
        <fullName evidence="3">Endonuclease/exonuclease/phosphatase domain-containing protein</fullName>
    </recommendedName>
</protein>
<organism evidence="1 2">
    <name type="scientific">Riccia sorocarpa</name>
    <dbReference type="NCBI Taxonomy" id="122646"/>
    <lineage>
        <taxon>Eukaryota</taxon>
        <taxon>Viridiplantae</taxon>
        <taxon>Streptophyta</taxon>
        <taxon>Embryophyta</taxon>
        <taxon>Marchantiophyta</taxon>
        <taxon>Marchantiopsida</taxon>
        <taxon>Marchantiidae</taxon>
        <taxon>Marchantiales</taxon>
        <taxon>Ricciaceae</taxon>
        <taxon>Riccia</taxon>
    </lineage>
</organism>
<sequence>MTRWLHGLKRHGQVIFNPPIGKKGGTALILQAGLEVLQSGTGGDGRMAWATTRIGEEIVGFISIHAPNRRTLRPELWQKLQEVIQEGRWIILGDYNQVELGDDARGKSAIIRGREERQWRMMAAQYGLVDAYFCAGNVEGVQFVSLGWPEETPVLTVHVEGGKDMETPEPRTLAD</sequence>
<keyword evidence="2" id="KW-1185">Reference proteome</keyword>
<dbReference type="Gene3D" id="3.60.10.10">
    <property type="entry name" value="Endonuclease/exonuclease/phosphatase"/>
    <property type="match status" value="1"/>
</dbReference>
<reference evidence="1 2" key="1">
    <citation type="submission" date="2024-09" db="EMBL/GenBank/DDBJ databases">
        <title>Chromosome-scale assembly of Riccia sorocarpa.</title>
        <authorList>
            <person name="Paukszto L."/>
        </authorList>
    </citation>
    <scope>NUCLEOTIDE SEQUENCE [LARGE SCALE GENOMIC DNA]</scope>
    <source>
        <strain evidence="1">LP-2024</strain>
        <tissue evidence="1">Aerial parts of the thallus</tissue>
    </source>
</reference>
<dbReference type="InterPro" id="IPR036691">
    <property type="entry name" value="Endo/exonu/phosph_ase_sf"/>
</dbReference>
<dbReference type="EMBL" id="JBJQOH010000004">
    <property type="protein sequence ID" value="KAL3690305.1"/>
    <property type="molecule type" value="Genomic_DNA"/>
</dbReference>
<name>A0ABD3HJM0_9MARC</name>
<evidence type="ECO:0000313" key="2">
    <source>
        <dbReference type="Proteomes" id="UP001633002"/>
    </source>
</evidence>
<evidence type="ECO:0008006" key="3">
    <source>
        <dbReference type="Google" id="ProtNLM"/>
    </source>
</evidence>
<proteinExistence type="predicted"/>
<dbReference type="Proteomes" id="UP001633002">
    <property type="component" value="Unassembled WGS sequence"/>
</dbReference>
<comment type="caution">
    <text evidence="1">The sequence shown here is derived from an EMBL/GenBank/DDBJ whole genome shotgun (WGS) entry which is preliminary data.</text>
</comment>
<evidence type="ECO:0000313" key="1">
    <source>
        <dbReference type="EMBL" id="KAL3690305.1"/>
    </source>
</evidence>